<dbReference type="EMBL" id="JAUSUD010000014">
    <property type="protein sequence ID" value="MDQ0231713.1"/>
    <property type="molecule type" value="Genomic_DNA"/>
</dbReference>
<sequence length="318" mass="35829">MVNLIKNEWIKIFKRVGTFVMVGILALLVIGMGGLYKYSETQSEPTQQADWKQETESIIAENKKNLEETGQQNSNLNSFYQREIAINEYRLKENIPPETETHLWTFVKESVSIFGFAGVFIIIIASGIVSSEFSTGTIKLLLIRPIRRSKILLSKYLTVLLFGLFLLVFIFVISAIVGLVLFGMPTNDVSHLAYTNGKVIEQSIVTHLIGEYFISSIDIIMLTTLAFMISTIFRNSSLAIGITLFLLFTGNTIVTLLASRFDWTKYLLFANTYLGVYFDGVPPVEGMTIGFSITMLVIYFVLFHALAFTVFKRRDVAA</sequence>
<accession>A0ABT9ZHF6</accession>
<name>A0ABT9ZHF6_9BACI</name>
<gene>
    <name evidence="2" type="ORF">J2S19_002997</name>
</gene>
<feature type="transmembrane region" description="Helical" evidence="1">
    <location>
        <begin position="12"/>
        <end position="36"/>
    </location>
</feature>
<keyword evidence="1" id="KW-0812">Transmembrane</keyword>
<dbReference type="PANTHER" id="PTHR37305">
    <property type="entry name" value="INTEGRAL MEMBRANE PROTEIN-RELATED"/>
    <property type="match status" value="1"/>
</dbReference>
<feature type="transmembrane region" description="Helical" evidence="1">
    <location>
        <begin position="113"/>
        <end position="135"/>
    </location>
</feature>
<dbReference type="Pfam" id="PF12679">
    <property type="entry name" value="ABC2_membrane_2"/>
    <property type="match status" value="1"/>
</dbReference>
<comment type="caution">
    <text evidence="2">The sequence shown here is derived from an EMBL/GenBank/DDBJ whole genome shotgun (WGS) entry which is preliminary data.</text>
</comment>
<reference evidence="2 3" key="1">
    <citation type="submission" date="2023-07" db="EMBL/GenBank/DDBJ databases">
        <title>Genomic Encyclopedia of Type Strains, Phase IV (KMG-IV): sequencing the most valuable type-strain genomes for metagenomic binning, comparative biology and taxonomic classification.</title>
        <authorList>
            <person name="Goeker M."/>
        </authorList>
    </citation>
    <scope>NUCLEOTIDE SEQUENCE [LARGE SCALE GENOMIC DNA]</scope>
    <source>
        <strain evidence="2 3">DSM 29005</strain>
    </source>
</reference>
<dbReference type="PANTHER" id="PTHR37305:SF1">
    <property type="entry name" value="MEMBRANE PROTEIN"/>
    <property type="match status" value="1"/>
</dbReference>
<protein>
    <submittedName>
        <fullName evidence="2">ABC-2 type transport system permease protein</fullName>
    </submittedName>
</protein>
<keyword evidence="3" id="KW-1185">Reference proteome</keyword>
<proteinExistence type="predicted"/>
<feature type="transmembrane region" description="Helical" evidence="1">
    <location>
        <begin position="204"/>
        <end position="226"/>
    </location>
</feature>
<feature type="transmembrane region" description="Helical" evidence="1">
    <location>
        <begin position="289"/>
        <end position="311"/>
    </location>
</feature>
<organism evidence="2 3">
    <name type="scientific">Metabacillus malikii</name>
    <dbReference type="NCBI Taxonomy" id="1504265"/>
    <lineage>
        <taxon>Bacteria</taxon>
        <taxon>Bacillati</taxon>
        <taxon>Bacillota</taxon>
        <taxon>Bacilli</taxon>
        <taxon>Bacillales</taxon>
        <taxon>Bacillaceae</taxon>
        <taxon>Metabacillus</taxon>
    </lineage>
</organism>
<dbReference type="Proteomes" id="UP001234495">
    <property type="component" value="Unassembled WGS sequence"/>
</dbReference>
<evidence type="ECO:0000313" key="2">
    <source>
        <dbReference type="EMBL" id="MDQ0231713.1"/>
    </source>
</evidence>
<keyword evidence="1" id="KW-0472">Membrane</keyword>
<evidence type="ECO:0000256" key="1">
    <source>
        <dbReference type="SAM" id="Phobius"/>
    </source>
</evidence>
<keyword evidence="1" id="KW-1133">Transmembrane helix</keyword>
<feature type="transmembrane region" description="Helical" evidence="1">
    <location>
        <begin position="238"/>
        <end position="258"/>
    </location>
</feature>
<dbReference type="RefSeq" id="WP_307343129.1">
    <property type="nucleotide sequence ID" value="NZ_JAUSUD010000014.1"/>
</dbReference>
<feature type="transmembrane region" description="Helical" evidence="1">
    <location>
        <begin position="156"/>
        <end position="184"/>
    </location>
</feature>
<evidence type="ECO:0000313" key="3">
    <source>
        <dbReference type="Proteomes" id="UP001234495"/>
    </source>
</evidence>